<reference evidence="2 5" key="2">
    <citation type="submission" date="2020-07" db="EMBL/GenBank/DDBJ databases">
        <title>Organ Donor 1.</title>
        <authorList>
            <person name="Marsh A.J."/>
            <person name="Azcarate-Peril M.A."/>
        </authorList>
    </citation>
    <scope>NUCLEOTIDE SEQUENCE [LARGE SCALE GENOMIC DNA]</scope>
    <source>
        <strain evidence="2 5">AMC0712</strain>
    </source>
</reference>
<evidence type="ECO:0000313" key="5">
    <source>
        <dbReference type="Proteomes" id="UP000552935"/>
    </source>
</evidence>
<feature type="transmembrane region" description="Helical" evidence="1">
    <location>
        <begin position="140"/>
        <end position="168"/>
    </location>
</feature>
<evidence type="ECO:0000313" key="3">
    <source>
        <dbReference type="EMBL" id="ONN74369.1"/>
    </source>
</evidence>
<feature type="transmembrane region" description="Helical" evidence="1">
    <location>
        <begin position="53"/>
        <end position="71"/>
    </location>
</feature>
<comment type="caution">
    <text evidence="2">The sequence shown here is derived from an EMBL/GenBank/DDBJ whole genome shotgun (WGS) entry which is preliminary data.</text>
</comment>
<dbReference type="EMBL" id="JACCKI010000011">
    <property type="protein sequence ID" value="NZA05762.1"/>
    <property type="molecule type" value="Genomic_DNA"/>
</dbReference>
<dbReference type="Proteomes" id="UP000552935">
    <property type="component" value="Unassembled WGS sequence"/>
</dbReference>
<dbReference type="AlphaFoldDB" id="A0A7X2J7E6"/>
<feature type="transmembrane region" description="Helical" evidence="1">
    <location>
        <begin position="205"/>
        <end position="230"/>
    </location>
</feature>
<dbReference type="EMBL" id="MTJY01000037">
    <property type="protein sequence ID" value="ONN74369.1"/>
    <property type="molecule type" value="Genomic_DNA"/>
</dbReference>
<keyword evidence="1" id="KW-0472">Membrane</keyword>
<feature type="transmembrane region" description="Helical" evidence="1">
    <location>
        <begin position="175"/>
        <end position="193"/>
    </location>
</feature>
<evidence type="ECO:0000256" key="1">
    <source>
        <dbReference type="SAM" id="Phobius"/>
    </source>
</evidence>
<organism evidence="2 5">
    <name type="scientific">Lacticaseibacillus rhamnosus</name>
    <name type="common">Lactobacillus rhamnosus</name>
    <dbReference type="NCBI Taxonomy" id="47715"/>
    <lineage>
        <taxon>Bacteria</taxon>
        <taxon>Bacillati</taxon>
        <taxon>Bacillota</taxon>
        <taxon>Bacilli</taxon>
        <taxon>Lactobacillales</taxon>
        <taxon>Lactobacillaceae</taxon>
        <taxon>Lacticaseibacillus</taxon>
    </lineage>
</organism>
<dbReference type="RefSeq" id="WP_005692961.1">
    <property type="nucleotide sequence ID" value="NZ_BSWG01000019.1"/>
</dbReference>
<gene>
    <name evidence="3" type="ORF">BWR10_09260</name>
    <name evidence="2" type="ORF">H0N82_11870</name>
</gene>
<sequence length="237" mass="26894">MTNTWTMAKVLTRQRFKTAVNTFIVTIVAAVITVILVYLAGSPKLSPQFIYSMLSPYVLFGTIYLFIRLTIKQEHTWVNNYYRAVPITNLKLYAANLFSTAVNFACYSLAEGLVLGGLEFSGRGMHLPAASAWPEIIEGFIIIALTCLFIWAFVSLVHMLSVTIMAFLPETRIRIVQWGIYLVVIVIASYLFNQLQRLLFMPLHTYNFGAVIAVFLIIFTLISAINVYLLEKWVETK</sequence>
<keyword evidence="1" id="KW-0812">Transmembrane</keyword>
<name>A0A7X2J7E6_LACRH</name>
<proteinExistence type="predicted"/>
<reference evidence="3 4" key="1">
    <citation type="submission" date="2017-01" db="EMBL/GenBank/DDBJ databases">
        <title>In silico prediction, in vitro antibacterial spectrum and physicochemical properties of a putative bacteriocin produced by Lactobacillus rhamnosus strain L156.4.</title>
        <authorList>
            <person name="Silveira A.M."/>
            <person name="Monteiro A.S."/>
            <person name="Santos V.L."/>
            <person name="Nicoli J.R."/>
            <person name="Azevedo V."/>
            <person name="Soares S.C."/>
            <person name="Castro-Oliveira L."/>
            <person name="Dias-Souza M.V."/>
            <person name="Nardi R.M."/>
        </authorList>
    </citation>
    <scope>NUCLEOTIDE SEQUENCE [LARGE SCALE GENOMIC DNA]</scope>
    <source>
        <strain evidence="3 4">L156.4</strain>
    </source>
</reference>
<protein>
    <submittedName>
        <fullName evidence="2">ABC transporter permease</fullName>
    </submittedName>
</protein>
<feature type="transmembrane region" description="Helical" evidence="1">
    <location>
        <begin position="92"/>
        <end position="110"/>
    </location>
</feature>
<evidence type="ECO:0000313" key="2">
    <source>
        <dbReference type="EMBL" id="NZA05762.1"/>
    </source>
</evidence>
<dbReference type="Proteomes" id="UP000189067">
    <property type="component" value="Unassembled WGS sequence"/>
</dbReference>
<keyword evidence="1" id="KW-1133">Transmembrane helix</keyword>
<accession>A0A7X2J7E6</accession>
<feature type="transmembrane region" description="Helical" evidence="1">
    <location>
        <begin position="20"/>
        <end position="41"/>
    </location>
</feature>
<evidence type="ECO:0000313" key="4">
    <source>
        <dbReference type="Proteomes" id="UP000189067"/>
    </source>
</evidence>